<feature type="domain" description="SET" evidence="5">
    <location>
        <begin position="43"/>
        <end position="256"/>
    </location>
</feature>
<dbReference type="Gene3D" id="6.20.120.50">
    <property type="match status" value="1"/>
</dbReference>
<sequence>MRDLDEETPGDVGEGSSNTAVHATPDSTEPVCGEDWSDARIAARVEVRDTTDKGRCMFSRMDEDDVIHPGEIVFAESPLQIVTPDTCPILYEWLKEEEASVSLELPIVWHMAALSSLLFLHEDKLVRCYDKWAPPVDAPTNESQGEPSSNYPNCQHMLHTLVHGHVEAIPKDEREVWMWKLIQLDTRDYVHLLLIWRFNSFGHHTVADGLIMYDKISMLSHSCEATCCWHYGPNDSFVLRARVPIEPGDELTISYIGDEELFKSTNIRRQRLQGWLFTCHCHRCDEPVDYARGFRCTQCHTGVVYPCTEWKDGSSPISGDCRASKHCWCTSPCTFCRTRLNESDMEELEDLERQYDERLAVTEADDEADIQLVYSEGAKVFSRGCHWILHQMDVWLAAICREKSDWLGAAAHQKDKAEFLSRVTPLANYSYAWCFEEIADTYLNLIGATSASLITKAACNQMLALYERSFYMLTVLCGSEHTFTQSALSKWSNIRSIIIGIESEPSPATAAVETEAAEQQLSRFNGSSSCGPIVNIAAALVPPLKPRRLFTSRREGPWKQGSGQTDVPTSSSAAAAAASDTKVSKRATSEALFLECLDEIRKSRCDTDPDIHTRPAIAIEKLTQEETELTRKLFYRLDEFNDDETPQKREWRVAQRQHKIDPYWDPFVTQLDHTKDKLLADFEEYARVASAAEAKRTRVAIRKSLLQFKLRYDSYSKQYRKWLNRGPAEEIPKPHKMEQSFWEPSPLQKQLAREQMHWRNVDVLQHYRAQNGYIHPRRVTMLSRKKQAEMVKAVCRAEVMCVAPYDWVPKVYHTFPIMDPVQWLVYRLSRLAVPQPHAYRTDPTSPKPRVSQQRADAMLQVLSTKIAPELDYSYWLREKQRREEGKLQHEDVYKSEGVSERKFDAKLREFRRKAGIPERRAVEEELKIIIIGDAGSGKSCIIRQFLEGVFSDESEHTIGVEFASKVIKVNSKRVKLQIWDTAGQQRTRTDSSETAAAAAAAAGWLQDARNQTGQDDLSVVILGNKKDLGPDQREVSFLEASRFAQENSVLFMETSAATGEGVQEVFRTLTTRVLNRIDEGLLDPRSIMIPASSSSPPPAREDSEQQQHDSSDTNTTGVMHWCLPASLMVCWLHAEERREDDTPMKRMGVDGGMDDDENALVSDLLMSISSSIIRTSPAQSTIDASADDDLPFVSMQAKNRFFVGRVDLEDGIATLITYDHQSVELPLSLLPDQLVVGEVLSMKVHRDPSAEDKRMQRIFQLQNDIAEYLRERETSALDREEGGDGDAL</sequence>
<dbReference type="SMART" id="SM00317">
    <property type="entry name" value="SET"/>
    <property type="match status" value="1"/>
</dbReference>
<evidence type="ECO:0000256" key="3">
    <source>
        <dbReference type="ARBA" id="ARBA00023274"/>
    </source>
</evidence>
<dbReference type="EMBL" id="JABANN010000308">
    <property type="protein sequence ID" value="KAF4662805.1"/>
    <property type="molecule type" value="Genomic_DNA"/>
</dbReference>
<feature type="compositionally biased region" description="Low complexity" evidence="4">
    <location>
        <begin position="570"/>
        <end position="579"/>
    </location>
</feature>
<dbReference type="GO" id="GO:0005840">
    <property type="term" value="C:ribosome"/>
    <property type="evidence" value="ECO:0007669"/>
    <property type="project" value="UniProtKB-KW"/>
</dbReference>
<dbReference type="InterPro" id="IPR027417">
    <property type="entry name" value="P-loop_NTPase"/>
</dbReference>
<dbReference type="CDD" id="cd20071">
    <property type="entry name" value="SET_SMYD"/>
    <property type="match status" value="1"/>
</dbReference>
<dbReference type="InterPro" id="IPR050209">
    <property type="entry name" value="Rab_GTPases_membrane_traffic"/>
</dbReference>
<keyword evidence="2" id="KW-0689">Ribosomal protein</keyword>
<dbReference type="GO" id="GO:0003924">
    <property type="term" value="F:GTPase activity"/>
    <property type="evidence" value="ECO:0007669"/>
    <property type="project" value="InterPro"/>
</dbReference>
<dbReference type="Pfam" id="PF00071">
    <property type="entry name" value="Ras"/>
    <property type="match status" value="2"/>
</dbReference>
<dbReference type="Pfam" id="PF00856">
    <property type="entry name" value="SET"/>
    <property type="match status" value="1"/>
</dbReference>
<dbReference type="Gene3D" id="4.10.640.10">
    <property type="entry name" value="Ribosomal protein S18"/>
    <property type="match status" value="1"/>
</dbReference>
<dbReference type="GO" id="GO:1990904">
    <property type="term" value="C:ribonucleoprotein complex"/>
    <property type="evidence" value="ECO:0007669"/>
    <property type="project" value="UniProtKB-KW"/>
</dbReference>
<dbReference type="InterPro" id="IPR001648">
    <property type="entry name" value="Ribosomal_bS18"/>
</dbReference>
<dbReference type="Gene3D" id="3.40.50.300">
    <property type="entry name" value="P-loop containing nucleotide triphosphate hydrolases"/>
    <property type="match status" value="1"/>
</dbReference>
<feature type="compositionally biased region" description="Polar residues" evidence="4">
    <location>
        <begin position="15"/>
        <end position="27"/>
    </location>
</feature>
<dbReference type="Proteomes" id="UP000572268">
    <property type="component" value="Unassembled WGS sequence"/>
</dbReference>
<dbReference type="SMART" id="SM00175">
    <property type="entry name" value="RAB"/>
    <property type="match status" value="1"/>
</dbReference>
<dbReference type="PROSITE" id="PS51421">
    <property type="entry name" value="RAS"/>
    <property type="match status" value="1"/>
</dbReference>
<keyword evidence="3" id="KW-0687">Ribonucleoprotein</keyword>
<feature type="compositionally biased region" description="Basic and acidic residues" evidence="4">
    <location>
        <begin position="1099"/>
        <end position="1111"/>
    </location>
</feature>
<proteinExistence type="inferred from homology"/>
<dbReference type="GO" id="GO:0006412">
    <property type="term" value="P:translation"/>
    <property type="evidence" value="ECO:0007669"/>
    <property type="project" value="InterPro"/>
</dbReference>
<dbReference type="InterPro" id="IPR001214">
    <property type="entry name" value="SET_dom"/>
</dbReference>
<dbReference type="Gene3D" id="1.25.40.10">
    <property type="entry name" value="Tetratricopeptide repeat domain"/>
    <property type="match status" value="1"/>
</dbReference>
<evidence type="ECO:0000256" key="2">
    <source>
        <dbReference type="ARBA" id="ARBA00022980"/>
    </source>
</evidence>
<dbReference type="PRINTS" id="PR00449">
    <property type="entry name" value="RASTRNSFRMNG"/>
</dbReference>
<dbReference type="GO" id="GO:0003735">
    <property type="term" value="F:structural constituent of ribosome"/>
    <property type="evidence" value="ECO:0007669"/>
    <property type="project" value="InterPro"/>
</dbReference>
<evidence type="ECO:0000256" key="4">
    <source>
        <dbReference type="SAM" id="MobiDB-lite"/>
    </source>
</evidence>
<comment type="similarity">
    <text evidence="1">Belongs to the small GTPase superfamily. Rab family.</text>
</comment>
<dbReference type="InterPro" id="IPR001806">
    <property type="entry name" value="Small_GTPase"/>
</dbReference>
<dbReference type="PROSITE" id="PS51419">
    <property type="entry name" value="RAB"/>
    <property type="match status" value="1"/>
</dbReference>
<feature type="region of interest" description="Disordered" evidence="4">
    <location>
        <begin position="1"/>
        <end position="33"/>
    </location>
</feature>
<dbReference type="InterPro" id="IPR005225">
    <property type="entry name" value="Small_GTP-bd"/>
</dbReference>
<dbReference type="NCBIfam" id="TIGR00231">
    <property type="entry name" value="small_GTP"/>
    <property type="match status" value="1"/>
</dbReference>
<dbReference type="PANTHER" id="PTHR47979">
    <property type="entry name" value="DRAB11-RELATED"/>
    <property type="match status" value="1"/>
</dbReference>
<comment type="caution">
    <text evidence="6">The sequence shown here is derived from an EMBL/GenBank/DDBJ whole genome shotgun (WGS) entry which is preliminary data.</text>
</comment>
<evidence type="ECO:0000313" key="6">
    <source>
        <dbReference type="EMBL" id="KAF4662805.1"/>
    </source>
</evidence>
<reference evidence="6 7" key="1">
    <citation type="submission" date="2020-04" db="EMBL/GenBank/DDBJ databases">
        <title>Perkinsus olseni comparative genomics.</title>
        <authorList>
            <person name="Bogema D.R."/>
        </authorList>
    </citation>
    <scope>NUCLEOTIDE SEQUENCE [LARGE SCALE GENOMIC DNA]</scope>
    <source>
        <strain evidence="6">ATCC PRA-31</strain>
    </source>
</reference>
<dbReference type="SUPFAM" id="SSF46911">
    <property type="entry name" value="Ribosomal protein S18"/>
    <property type="match status" value="1"/>
</dbReference>
<dbReference type="SUPFAM" id="SSF52540">
    <property type="entry name" value="P-loop containing nucleoside triphosphate hydrolases"/>
    <property type="match status" value="1"/>
</dbReference>
<dbReference type="InterPro" id="IPR036870">
    <property type="entry name" value="Ribosomal_bS18_sf"/>
</dbReference>
<evidence type="ECO:0000256" key="1">
    <source>
        <dbReference type="ARBA" id="ARBA00006270"/>
    </source>
</evidence>
<dbReference type="FunFam" id="3.40.50.300:FF:001447">
    <property type="entry name" value="Ras-related protein Rab-1B"/>
    <property type="match status" value="1"/>
</dbReference>
<name>A0A7J6LU71_PEROL</name>
<feature type="region of interest" description="Disordered" evidence="4">
    <location>
        <begin position="1085"/>
        <end position="1116"/>
    </location>
</feature>
<dbReference type="InterPro" id="IPR046341">
    <property type="entry name" value="SET_dom_sf"/>
</dbReference>
<dbReference type="SMART" id="SM00173">
    <property type="entry name" value="RAS"/>
    <property type="match status" value="1"/>
</dbReference>
<organism evidence="6 7">
    <name type="scientific">Perkinsus olseni</name>
    <name type="common">Perkinsus atlanticus</name>
    <dbReference type="NCBI Taxonomy" id="32597"/>
    <lineage>
        <taxon>Eukaryota</taxon>
        <taxon>Sar</taxon>
        <taxon>Alveolata</taxon>
        <taxon>Perkinsozoa</taxon>
        <taxon>Perkinsea</taxon>
        <taxon>Perkinsida</taxon>
        <taxon>Perkinsidae</taxon>
        <taxon>Perkinsus</taxon>
    </lineage>
</organism>
<protein>
    <recommendedName>
        <fullName evidence="5">SET domain-containing protein</fullName>
    </recommendedName>
</protein>
<dbReference type="Pfam" id="PF01084">
    <property type="entry name" value="Ribosomal_S18"/>
    <property type="match status" value="1"/>
</dbReference>
<dbReference type="PROSITE" id="PS50280">
    <property type="entry name" value="SET"/>
    <property type="match status" value="1"/>
</dbReference>
<dbReference type="GO" id="GO:0005525">
    <property type="term" value="F:GTP binding"/>
    <property type="evidence" value="ECO:0007669"/>
    <property type="project" value="InterPro"/>
</dbReference>
<dbReference type="SMART" id="SM00174">
    <property type="entry name" value="RHO"/>
    <property type="match status" value="1"/>
</dbReference>
<dbReference type="SUPFAM" id="SSF82199">
    <property type="entry name" value="SET domain"/>
    <property type="match status" value="1"/>
</dbReference>
<dbReference type="Gene3D" id="2.170.270.10">
    <property type="entry name" value="SET domain"/>
    <property type="match status" value="1"/>
</dbReference>
<feature type="region of interest" description="Disordered" evidence="4">
    <location>
        <begin position="553"/>
        <end position="579"/>
    </location>
</feature>
<evidence type="ECO:0000313" key="7">
    <source>
        <dbReference type="Proteomes" id="UP000572268"/>
    </source>
</evidence>
<accession>A0A7J6LU71</accession>
<feature type="compositionally biased region" description="Low complexity" evidence="4">
    <location>
        <begin position="1085"/>
        <end position="1094"/>
    </location>
</feature>
<evidence type="ECO:0000259" key="5">
    <source>
        <dbReference type="PROSITE" id="PS50280"/>
    </source>
</evidence>
<gene>
    <name evidence="6" type="ORF">FOL46_005117</name>
</gene>
<dbReference type="InterPro" id="IPR011990">
    <property type="entry name" value="TPR-like_helical_dom_sf"/>
</dbReference>